<name>A0A483LRI6_KLEPN</name>
<sequence length="86" mass="10218">MVSIEIKTATVYYSTAKKRRYLSKRGAINAEARSIIYARYPYEKPDYENGMLTYPGYCIEADEPERYQKMHRRLSKIIERNITKTN</sequence>
<accession>A0A483LRI6</accession>
<dbReference type="EMBL" id="SDCR01000001">
    <property type="protein sequence ID" value="TCX77498.1"/>
    <property type="molecule type" value="Genomic_DNA"/>
</dbReference>
<dbReference type="RefSeq" id="WP_132349264.1">
    <property type="nucleotide sequence ID" value="NZ_JAEGID010000002.1"/>
</dbReference>
<evidence type="ECO:0000313" key="1">
    <source>
        <dbReference type="EMBL" id="TCX77498.1"/>
    </source>
</evidence>
<protein>
    <submittedName>
        <fullName evidence="1">Uncharacterized protein</fullName>
    </submittedName>
</protein>
<organism evidence="1">
    <name type="scientific">Klebsiella pneumoniae</name>
    <dbReference type="NCBI Taxonomy" id="573"/>
    <lineage>
        <taxon>Bacteria</taxon>
        <taxon>Pseudomonadati</taxon>
        <taxon>Pseudomonadota</taxon>
        <taxon>Gammaproteobacteria</taxon>
        <taxon>Enterobacterales</taxon>
        <taxon>Enterobacteriaceae</taxon>
        <taxon>Klebsiella/Raoultella group</taxon>
        <taxon>Klebsiella</taxon>
        <taxon>Klebsiella pneumoniae complex</taxon>
    </lineage>
</organism>
<comment type="caution">
    <text evidence="1">The sequence shown here is derived from an EMBL/GenBank/DDBJ whole genome shotgun (WGS) entry which is preliminary data.</text>
</comment>
<proteinExistence type="predicted"/>
<reference evidence="1" key="1">
    <citation type="submission" date="2019-01" db="EMBL/GenBank/DDBJ databases">
        <authorList>
            <person name="Lista F."/>
            <person name="Anselmo A."/>
        </authorList>
    </citation>
    <scope>NUCLEOTIDE SEQUENCE</scope>
    <source>
        <strain evidence="1">5S</strain>
    </source>
</reference>
<gene>
    <name evidence="1" type="ORF">ETE60_00905</name>
</gene>
<dbReference type="AlphaFoldDB" id="A0A483LRI6"/>